<dbReference type="PANTHER" id="PTHR37813">
    <property type="entry name" value="FELS-2 PROPHAGE PROTEIN"/>
    <property type="match status" value="1"/>
</dbReference>
<feature type="transmembrane region" description="Helical" evidence="2">
    <location>
        <begin position="409"/>
        <end position="439"/>
    </location>
</feature>
<dbReference type="NCBIfam" id="TIGR01760">
    <property type="entry name" value="tape_meas_TP901"/>
    <property type="match status" value="1"/>
</dbReference>
<keyword evidence="2" id="KW-0472">Membrane</keyword>
<evidence type="ECO:0000313" key="4">
    <source>
        <dbReference type="EMBL" id="KKM18216.1"/>
    </source>
</evidence>
<comment type="caution">
    <text evidence="4">The sequence shown here is derived from an EMBL/GenBank/DDBJ whole genome shotgun (WGS) entry which is preliminary data.</text>
</comment>
<feature type="transmembrane region" description="Helical" evidence="2">
    <location>
        <begin position="476"/>
        <end position="497"/>
    </location>
</feature>
<dbReference type="AlphaFoldDB" id="A0A0F9HS45"/>
<dbReference type="PANTHER" id="PTHR37813:SF1">
    <property type="entry name" value="FELS-2 PROPHAGE PROTEIN"/>
    <property type="match status" value="1"/>
</dbReference>
<keyword evidence="1" id="KW-1188">Viral release from host cell</keyword>
<accession>A0A0F9HS45</accession>
<evidence type="ECO:0000256" key="2">
    <source>
        <dbReference type="SAM" id="Phobius"/>
    </source>
</evidence>
<evidence type="ECO:0000259" key="3">
    <source>
        <dbReference type="Pfam" id="PF10145"/>
    </source>
</evidence>
<dbReference type="EMBL" id="LAZR01014269">
    <property type="protein sequence ID" value="KKM18216.1"/>
    <property type="molecule type" value="Genomic_DNA"/>
</dbReference>
<keyword evidence="2" id="KW-0812">Transmembrane</keyword>
<proteinExistence type="predicted"/>
<organism evidence="4">
    <name type="scientific">marine sediment metagenome</name>
    <dbReference type="NCBI Taxonomy" id="412755"/>
    <lineage>
        <taxon>unclassified sequences</taxon>
        <taxon>metagenomes</taxon>
        <taxon>ecological metagenomes</taxon>
    </lineage>
</organism>
<feature type="transmembrane region" description="Helical" evidence="2">
    <location>
        <begin position="451"/>
        <end position="470"/>
    </location>
</feature>
<sequence length="805" mass="85398">MATNLGTIGSAFVDIRANLATLDKDLRKVSSRISKGLVSSGRSIQQVGTKLTRGIALPLAALGGLAVRQFAQFDNAMTESLAIMGDVSVGMRQEMAGAAREMAKVTSFSAKEAAESFFFLASAGLDAVASIKALPVVARFAQAGAFSMARATDLLTDAQSALGKTIRDDAVANMREMIKVSDVLVKANTLANATVQQFSESLTNRAGAAMRQLNIDIEEGVAVLAAWADQGIKGTLAGEQFSIVTRDLQRAARKNQEEFKKFGVQVFDSAGGIRNLADIITDLEVLLGSMSIQQQGATLMLLGFQDRSVQAVRSLLGFSDVIRRYESSLRSAGGITEEVAEKQLTSFSKQMGLLLSRVNDVAISIGQILAPVILQFRDFLETSVIPVLEKGIAAFRGMGKGSASMASKLAVLAVAFGPVLIAVGLLGQVLGFIVSGIGVFGTAIFGIARTLTLFAGVIVKVAAVAATAFLRMFAPIALIPASIVLALGAILGTVVAFKGTIVGFFKGTVTAIKNAFVGGFRNKVVIPFQEAINKLVEFLPDSVVEFLDLKPLEVDKEIAPSFADDMKKVMAEAGQNAAREMENFKKSASASIDFVKDKFKDLANVVGRFIPELDFGLAVEAIEEPLEEIVITAKKRFSQIQPIINGVKIDMESLGETISSSMENNLADAATAFQSFGDAARNIIRQVLAELTRLILIQPLIKGLLAAVGFPGLEHGGSVRANKPVIVGEGGRPELFVPNVSGKIIPNDRLRIGNAEEGGAGGDIHQEFNFPLVFPTQLEAFVRNVAGPAGRDAATQVIRARRGKF</sequence>
<feature type="domain" description="Phage tail tape measure protein" evidence="3">
    <location>
        <begin position="98"/>
        <end position="299"/>
    </location>
</feature>
<name>A0A0F9HS45_9ZZZZ</name>
<protein>
    <recommendedName>
        <fullName evidence="3">Phage tail tape measure protein domain-containing protein</fullName>
    </recommendedName>
</protein>
<keyword evidence="2" id="KW-1133">Transmembrane helix</keyword>
<dbReference type="Pfam" id="PF10145">
    <property type="entry name" value="PhageMin_Tail"/>
    <property type="match status" value="1"/>
</dbReference>
<evidence type="ECO:0000256" key="1">
    <source>
        <dbReference type="ARBA" id="ARBA00022612"/>
    </source>
</evidence>
<reference evidence="4" key="1">
    <citation type="journal article" date="2015" name="Nature">
        <title>Complex archaea that bridge the gap between prokaryotes and eukaryotes.</title>
        <authorList>
            <person name="Spang A."/>
            <person name="Saw J.H."/>
            <person name="Jorgensen S.L."/>
            <person name="Zaremba-Niedzwiedzka K."/>
            <person name="Martijn J."/>
            <person name="Lind A.E."/>
            <person name="van Eijk R."/>
            <person name="Schleper C."/>
            <person name="Guy L."/>
            <person name="Ettema T.J."/>
        </authorList>
    </citation>
    <scope>NUCLEOTIDE SEQUENCE</scope>
</reference>
<dbReference type="InterPro" id="IPR010090">
    <property type="entry name" value="Phage_tape_meas"/>
</dbReference>
<gene>
    <name evidence="4" type="ORF">LCGC14_1667920</name>
</gene>